<reference evidence="1 2" key="1">
    <citation type="journal article" date="2015" name="Nature">
        <title>rRNA introns, odd ribosomes, and small enigmatic genomes across a large radiation of phyla.</title>
        <authorList>
            <person name="Brown C.T."/>
            <person name="Hug L.A."/>
            <person name="Thomas B.C."/>
            <person name="Sharon I."/>
            <person name="Castelle C.J."/>
            <person name="Singh A."/>
            <person name="Wilkins M.J."/>
            <person name="Williams K.H."/>
            <person name="Banfield J.F."/>
        </authorList>
    </citation>
    <scope>NUCLEOTIDE SEQUENCE [LARGE SCALE GENOMIC DNA]</scope>
</reference>
<dbReference type="Gene3D" id="3.40.50.150">
    <property type="entry name" value="Vaccinia Virus protein VP39"/>
    <property type="match status" value="1"/>
</dbReference>
<dbReference type="GO" id="GO:0032259">
    <property type="term" value="P:methylation"/>
    <property type="evidence" value="ECO:0007669"/>
    <property type="project" value="UniProtKB-KW"/>
</dbReference>
<dbReference type="AlphaFoldDB" id="A0A0G0SQQ6"/>
<sequence length="231" mass="27374">MRKKIYWSTDPGNKVTFARRTLSYLSLKVREEQFRIFIESIKPRRGMKILDMGVTPVEDLIDSNFFEKRYPYKEDILAASVEDCHKLKQIYPRIRFKKVEPHSNFPFRSLQFDIAVSWATLEHTGTRRTQSLFLKELARVAKKVFVTTPNRNLFYEPHSGLLFVHWLPNRYFRKICKLLGKDFWGDINNLNPLSSKDVQNILPIKKKFEIRSYKMFGILSSHVLIIKNDAK</sequence>
<gene>
    <name evidence="1" type="ORF">UU02_C0001G0005</name>
</gene>
<keyword evidence="1" id="KW-0808">Transferase</keyword>
<protein>
    <submittedName>
        <fullName evidence="1">Methyltransferase type 11</fullName>
    </submittedName>
</protein>
<organism evidence="1 2">
    <name type="scientific">Candidatus Woesebacteria bacterium GW2011_GWA1_40_43</name>
    <dbReference type="NCBI Taxonomy" id="1618553"/>
    <lineage>
        <taxon>Bacteria</taxon>
        <taxon>Candidatus Woeseibacteriota</taxon>
    </lineage>
</organism>
<evidence type="ECO:0000313" key="1">
    <source>
        <dbReference type="EMBL" id="KKR64751.1"/>
    </source>
</evidence>
<dbReference type="SUPFAM" id="SSF53335">
    <property type="entry name" value="S-adenosyl-L-methionine-dependent methyltransferases"/>
    <property type="match status" value="1"/>
</dbReference>
<dbReference type="EMBL" id="LBZA01000001">
    <property type="protein sequence ID" value="KKR64751.1"/>
    <property type="molecule type" value="Genomic_DNA"/>
</dbReference>
<dbReference type="GO" id="GO:0008168">
    <property type="term" value="F:methyltransferase activity"/>
    <property type="evidence" value="ECO:0007669"/>
    <property type="project" value="UniProtKB-KW"/>
</dbReference>
<dbReference type="Proteomes" id="UP000034293">
    <property type="component" value="Unassembled WGS sequence"/>
</dbReference>
<evidence type="ECO:0000313" key="2">
    <source>
        <dbReference type="Proteomes" id="UP000034293"/>
    </source>
</evidence>
<keyword evidence="1" id="KW-0489">Methyltransferase</keyword>
<name>A0A0G0SQQ6_9BACT</name>
<proteinExistence type="predicted"/>
<dbReference type="InterPro" id="IPR029063">
    <property type="entry name" value="SAM-dependent_MTases_sf"/>
</dbReference>
<accession>A0A0G0SQQ6</accession>
<comment type="caution">
    <text evidence="1">The sequence shown here is derived from an EMBL/GenBank/DDBJ whole genome shotgun (WGS) entry which is preliminary data.</text>
</comment>